<dbReference type="InterPro" id="IPR002553">
    <property type="entry name" value="Clathrin/coatomer_adapt-like_N"/>
</dbReference>
<sequence>MEPISRISNILDAARELTIEAGALSSARKSSTRVLPAAQIKKLLDSKHERDVLEGLRRVIAMDYRNLPTLTYFTPIIKNIASPSLEVKKLVYTYLLAHAEAEPQNALMSINTIVRSLSDPNPQLRALALRVMSGIRVPEVSQIVSLYIKRSVGDMSPFVRRAAALAIPKCYRLDPAQLPELLGYLETLLGDRQYYVTAAAVIAFNEICPERIDLIHKHYRSLIRKLVDMDEWGQLATLKLMTVYARKCFPRRTRKVKKKRRDESDITKASTTDPIKGFYDDEPASEADSGLVEEEEIILDPDLALLLRALHPLLNSRNSPVILAVARTYVYLAPPPPQSAYISSSIPPLVALLRGPVSERAIALTNMVQICLAHPEPFLPYYTHFLISHNDEPDARGLKLEILTLLFPHASAAQRSLILAELAHFSQSTDPGLVRDAVRALGRCAQASSDSDGSGATSAKCLRLLLAQLNSPHAALVAESLEVIRHLIQRDPQAHRGTVIQLAKNLDTLTASQARASIVWLVGEFATLDAENNVAADVLRILVKGFADEDEGVKMQIVLLGAKVYLHWLNSQPKEQTDSMKEVGNGGSDTMVSSTPIPQLEEDGGWGSMENDQTSQNESKEASAATSSDPIPTLWMYILLLTRYDTSYDLRDRARLYKSLLSHPSSTSLASLLLLAPKPVPHVPSPGENKAGYALGSASLALGTEAGLGSQGVRGYESVPAWIKEGEQPDARLRDDESSGGTQNRSALPAGDRLDNATRQDIGVSSGIAGKANGVKEKTLDDWLAEDEDDAEDDTEEGETEEETEEESEEETSEESEEDDSDIEAKESQRLVP</sequence>
<protein>
    <submittedName>
        <fullName evidence="8">ARM repeat-containing protein</fullName>
    </submittedName>
</protein>
<dbReference type="GO" id="GO:0030123">
    <property type="term" value="C:AP-3 adaptor complex"/>
    <property type="evidence" value="ECO:0007669"/>
    <property type="project" value="InterPro"/>
</dbReference>
<proteinExistence type="inferred from homology"/>
<comment type="caution">
    <text evidence="8">The sequence shown here is derived from an EMBL/GenBank/DDBJ whole genome shotgun (WGS) entry which is preliminary data.</text>
</comment>
<keyword evidence="9" id="KW-1185">Reference proteome</keyword>
<evidence type="ECO:0000256" key="3">
    <source>
        <dbReference type="ARBA" id="ARBA00022448"/>
    </source>
</evidence>
<dbReference type="GO" id="GO:0016192">
    <property type="term" value="P:vesicle-mediated transport"/>
    <property type="evidence" value="ECO:0007669"/>
    <property type="project" value="InterPro"/>
</dbReference>
<dbReference type="EMBL" id="ML978122">
    <property type="protein sequence ID" value="KAF2102873.1"/>
    <property type="molecule type" value="Genomic_DNA"/>
</dbReference>
<accession>A0A9P4IMW7</accession>
<feature type="compositionally biased region" description="Acidic residues" evidence="6">
    <location>
        <begin position="783"/>
        <end position="822"/>
    </location>
</feature>
<dbReference type="Pfam" id="PF01602">
    <property type="entry name" value="Adaptin_N"/>
    <property type="match status" value="1"/>
</dbReference>
<comment type="similarity">
    <text evidence="2">Belongs to the adaptor complexes large subunit family.</text>
</comment>
<organism evidence="8 9">
    <name type="scientific">Rhizodiscina lignyota</name>
    <dbReference type="NCBI Taxonomy" id="1504668"/>
    <lineage>
        <taxon>Eukaryota</taxon>
        <taxon>Fungi</taxon>
        <taxon>Dikarya</taxon>
        <taxon>Ascomycota</taxon>
        <taxon>Pezizomycotina</taxon>
        <taxon>Dothideomycetes</taxon>
        <taxon>Pleosporomycetidae</taxon>
        <taxon>Aulographales</taxon>
        <taxon>Rhizodiscinaceae</taxon>
        <taxon>Rhizodiscina</taxon>
    </lineage>
</organism>
<evidence type="ECO:0000256" key="1">
    <source>
        <dbReference type="ARBA" id="ARBA00004308"/>
    </source>
</evidence>
<evidence type="ECO:0000313" key="9">
    <source>
        <dbReference type="Proteomes" id="UP000799772"/>
    </source>
</evidence>
<feature type="compositionally biased region" description="Basic and acidic residues" evidence="6">
    <location>
        <begin position="724"/>
        <end position="737"/>
    </location>
</feature>
<name>A0A9P4IMW7_9PEZI</name>
<dbReference type="AlphaFoldDB" id="A0A9P4IMW7"/>
<reference evidence="8" key="1">
    <citation type="journal article" date="2020" name="Stud. Mycol.">
        <title>101 Dothideomycetes genomes: a test case for predicting lifestyles and emergence of pathogens.</title>
        <authorList>
            <person name="Haridas S."/>
            <person name="Albert R."/>
            <person name="Binder M."/>
            <person name="Bloem J."/>
            <person name="Labutti K."/>
            <person name="Salamov A."/>
            <person name="Andreopoulos B."/>
            <person name="Baker S."/>
            <person name="Barry K."/>
            <person name="Bills G."/>
            <person name="Bluhm B."/>
            <person name="Cannon C."/>
            <person name="Castanera R."/>
            <person name="Culley D."/>
            <person name="Daum C."/>
            <person name="Ezra D."/>
            <person name="Gonzalez J."/>
            <person name="Henrissat B."/>
            <person name="Kuo A."/>
            <person name="Liang C."/>
            <person name="Lipzen A."/>
            <person name="Lutzoni F."/>
            <person name="Magnuson J."/>
            <person name="Mondo S."/>
            <person name="Nolan M."/>
            <person name="Ohm R."/>
            <person name="Pangilinan J."/>
            <person name="Park H.-J."/>
            <person name="Ramirez L."/>
            <person name="Alfaro M."/>
            <person name="Sun H."/>
            <person name="Tritt A."/>
            <person name="Yoshinaga Y."/>
            <person name="Zwiers L.-H."/>
            <person name="Turgeon B."/>
            <person name="Goodwin S."/>
            <person name="Spatafora J."/>
            <person name="Crous P."/>
            <person name="Grigoriev I."/>
        </authorList>
    </citation>
    <scope>NUCLEOTIDE SEQUENCE</scope>
    <source>
        <strain evidence="8">CBS 133067</strain>
    </source>
</reference>
<gene>
    <name evidence="8" type="ORF">NA57DRAFT_63654</name>
</gene>
<dbReference type="Gene3D" id="1.25.10.10">
    <property type="entry name" value="Leucine-rich Repeat Variant"/>
    <property type="match status" value="1"/>
</dbReference>
<dbReference type="InterPro" id="IPR011989">
    <property type="entry name" value="ARM-like"/>
</dbReference>
<evidence type="ECO:0000256" key="5">
    <source>
        <dbReference type="ARBA" id="ARBA00023136"/>
    </source>
</evidence>
<comment type="subcellular location">
    <subcellularLocation>
        <location evidence="1">Endomembrane system</location>
    </subcellularLocation>
</comment>
<keyword evidence="3" id="KW-0813">Transport</keyword>
<feature type="region of interest" description="Disordered" evidence="6">
    <location>
        <begin position="576"/>
        <end position="626"/>
    </location>
</feature>
<dbReference type="PANTHER" id="PTHR11134">
    <property type="entry name" value="ADAPTOR COMPLEX SUBUNIT BETA FAMILY MEMBER"/>
    <property type="match status" value="1"/>
</dbReference>
<evidence type="ECO:0000256" key="6">
    <source>
        <dbReference type="SAM" id="MobiDB-lite"/>
    </source>
</evidence>
<dbReference type="GO" id="GO:0006886">
    <property type="term" value="P:intracellular protein transport"/>
    <property type="evidence" value="ECO:0007669"/>
    <property type="project" value="InterPro"/>
</dbReference>
<keyword evidence="4" id="KW-0653">Protein transport</keyword>
<keyword evidence="5" id="KW-0472">Membrane</keyword>
<evidence type="ECO:0000313" key="8">
    <source>
        <dbReference type="EMBL" id="KAF2102873.1"/>
    </source>
</evidence>
<feature type="region of interest" description="Disordered" evidence="6">
    <location>
        <begin position="259"/>
        <end position="285"/>
    </location>
</feature>
<feature type="domain" description="Clathrin/coatomer adaptor adaptin-like N-terminal" evidence="7">
    <location>
        <begin position="39"/>
        <end position="664"/>
    </location>
</feature>
<evidence type="ECO:0000256" key="2">
    <source>
        <dbReference type="ARBA" id="ARBA00006613"/>
    </source>
</evidence>
<dbReference type="InterPro" id="IPR026739">
    <property type="entry name" value="AP_beta"/>
</dbReference>
<dbReference type="InterPro" id="IPR016024">
    <property type="entry name" value="ARM-type_fold"/>
</dbReference>
<feature type="region of interest" description="Disordered" evidence="6">
    <location>
        <begin position="724"/>
        <end position="833"/>
    </location>
</feature>
<evidence type="ECO:0000256" key="4">
    <source>
        <dbReference type="ARBA" id="ARBA00022927"/>
    </source>
</evidence>
<dbReference type="InterPro" id="IPR026740">
    <property type="entry name" value="AP3_beta"/>
</dbReference>
<dbReference type="OrthoDB" id="10254310at2759"/>
<dbReference type="Proteomes" id="UP000799772">
    <property type="component" value="Unassembled WGS sequence"/>
</dbReference>
<dbReference type="SUPFAM" id="SSF48371">
    <property type="entry name" value="ARM repeat"/>
    <property type="match status" value="1"/>
</dbReference>
<dbReference type="GO" id="GO:0012505">
    <property type="term" value="C:endomembrane system"/>
    <property type="evidence" value="ECO:0007669"/>
    <property type="project" value="UniProtKB-SubCell"/>
</dbReference>
<feature type="compositionally biased region" description="Basic and acidic residues" evidence="6">
    <location>
        <begin position="823"/>
        <end position="833"/>
    </location>
</feature>
<feature type="compositionally biased region" description="Polar residues" evidence="6">
    <location>
        <begin position="588"/>
        <end position="597"/>
    </location>
</feature>
<dbReference type="PIRSF" id="PIRSF037096">
    <property type="entry name" value="AP3_complex_beta"/>
    <property type="match status" value="1"/>
</dbReference>
<evidence type="ECO:0000259" key="7">
    <source>
        <dbReference type="Pfam" id="PF01602"/>
    </source>
</evidence>